<dbReference type="AlphaFoldDB" id="A0A1G2F000"/>
<dbReference type="GO" id="GO:0051539">
    <property type="term" value="F:4 iron, 4 sulfur cluster binding"/>
    <property type="evidence" value="ECO:0007669"/>
    <property type="project" value="TreeGrafter"/>
</dbReference>
<dbReference type="GO" id="GO:0005506">
    <property type="term" value="F:iron ion binding"/>
    <property type="evidence" value="ECO:0007669"/>
    <property type="project" value="TreeGrafter"/>
</dbReference>
<dbReference type="GO" id="GO:0016226">
    <property type="term" value="P:iron-sulfur cluster assembly"/>
    <property type="evidence" value="ECO:0007669"/>
    <property type="project" value="InterPro"/>
</dbReference>
<dbReference type="Gene3D" id="2.60.300.12">
    <property type="entry name" value="HesB-like domain"/>
    <property type="match status" value="1"/>
</dbReference>
<dbReference type="NCBIfam" id="TIGR00049">
    <property type="entry name" value="iron-sulfur cluster assembly accessory protein"/>
    <property type="match status" value="1"/>
</dbReference>
<reference evidence="2 3" key="1">
    <citation type="journal article" date="2016" name="Nat. Commun.">
        <title>Thousands of microbial genomes shed light on interconnected biogeochemical processes in an aquifer system.</title>
        <authorList>
            <person name="Anantharaman K."/>
            <person name="Brown C.T."/>
            <person name="Hug L.A."/>
            <person name="Sharon I."/>
            <person name="Castelle C.J."/>
            <person name="Probst A.J."/>
            <person name="Thomas B.C."/>
            <person name="Singh A."/>
            <person name="Wilkins M.J."/>
            <person name="Karaoz U."/>
            <person name="Brodie E.L."/>
            <person name="Williams K.H."/>
            <person name="Hubbard S.S."/>
            <person name="Banfield J.F."/>
        </authorList>
    </citation>
    <scope>NUCLEOTIDE SEQUENCE [LARGE SCALE GENOMIC DNA]</scope>
</reference>
<gene>
    <name evidence="2" type="ORF">A3J00_01155</name>
</gene>
<dbReference type="STRING" id="1801725.A3J00_01155"/>
<evidence type="ECO:0000259" key="1">
    <source>
        <dbReference type="Pfam" id="PF01521"/>
    </source>
</evidence>
<proteinExistence type="predicted"/>
<dbReference type="SUPFAM" id="SSF89360">
    <property type="entry name" value="HesB-like domain"/>
    <property type="match status" value="1"/>
</dbReference>
<dbReference type="PANTHER" id="PTHR43011:SF1">
    <property type="entry name" value="IRON-SULFUR CLUSTER ASSEMBLY 2 HOMOLOG, MITOCHONDRIAL"/>
    <property type="match status" value="1"/>
</dbReference>
<accession>A0A1G2F000</accession>
<dbReference type="GO" id="GO:0051537">
    <property type="term" value="F:2 iron, 2 sulfur cluster binding"/>
    <property type="evidence" value="ECO:0007669"/>
    <property type="project" value="TreeGrafter"/>
</dbReference>
<dbReference type="Pfam" id="PF01521">
    <property type="entry name" value="Fe-S_biosyn"/>
    <property type="match status" value="1"/>
</dbReference>
<protein>
    <recommendedName>
        <fullName evidence="1">Core domain-containing protein</fullName>
    </recommendedName>
</protein>
<comment type="caution">
    <text evidence="2">The sequence shown here is derived from an EMBL/GenBank/DDBJ whole genome shotgun (WGS) entry which is preliminary data.</text>
</comment>
<evidence type="ECO:0000313" key="3">
    <source>
        <dbReference type="Proteomes" id="UP000178428"/>
    </source>
</evidence>
<dbReference type="PANTHER" id="PTHR43011">
    <property type="entry name" value="IRON-SULFUR CLUSTER ASSEMBLY 2 HOMOLOG, MITOCHONDRIAL"/>
    <property type="match status" value="1"/>
</dbReference>
<name>A0A1G2F000_9BACT</name>
<dbReference type="InterPro" id="IPR000361">
    <property type="entry name" value="ATAP_core_dom"/>
</dbReference>
<dbReference type="Proteomes" id="UP000178428">
    <property type="component" value="Unassembled WGS sequence"/>
</dbReference>
<dbReference type="InterPro" id="IPR016092">
    <property type="entry name" value="ATAP"/>
</dbReference>
<dbReference type="InterPro" id="IPR035903">
    <property type="entry name" value="HesB-like_dom_sf"/>
</dbReference>
<dbReference type="EMBL" id="MHMR01000007">
    <property type="protein sequence ID" value="OGZ31267.1"/>
    <property type="molecule type" value="Genomic_DNA"/>
</dbReference>
<evidence type="ECO:0000313" key="2">
    <source>
        <dbReference type="EMBL" id="OGZ31267.1"/>
    </source>
</evidence>
<sequence length="119" mass="13296">MKITDRAAKHLKEFIDDEKKYKRNAKLRVVLRIGVGGGGCAGFEYIMRVEVYNPLEHCACEVFTEKGIEVCVDKKSLPLLTGTEIDWDNFRPVFRNPNAGPTCGCGESFAPKSDNPEKS</sequence>
<organism evidence="2 3">
    <name type="scientific">Candidatus Niyogibacteria bacterium RIFCSPLOWO2_02_FULL_45_13</name>
    <dbReference type="NCBI Taxonomy" id="1801725"/>
    <lineage>
        <taxon>Bacteria</taxon>
        <taxon>Candidatus Niyogiibacteriota</taxon>
    </lineage>
</organism>
<feature type="domain" description="Core" evidence="1">
    <location>
        <begin position="1"/>
        <end position="106"/>
    </location>
</feature>